<dbReference type="GO" id="GO:0009653">
    <property type="term" value="P:anatomical structure morphogenesis"/>
    <property type="evidence" value="ECO:0007669"/>
    <property type="project" value="TreeGrafter"/>
</dbReference>
<feature type="domain" description="Apple" evidence="2">
    <location>
        <begin position="277"/>
        <end position="368"/>
    </location>
</feature>
<evidence type="ECO:0000313" key="4">
    <source>
        <dbReference type="WBParaSite" id="MhA1_Contig179.frz3.gene33"/>
    </source>
</evidence>
<sequence>MLSATKSKISRGREKRFSLHNGVPLDEHSQSLAYGLNLDQRTSGQMAAIGDGNELSSSTSHCVPILERKVGVVFTGLEPGCESVGLDDGEYEGEEIGEQKDGYEQQLLEDIEDLKPKAIPTPATTKATTNVQKQELEPMTVKSGKEQTTTEKTNNKNRGEFKEVDVSPTRTKDCQEGQKAYIQLIDGISLIGQLPLLLAVQLESADVCLQVCRQNANLDGFILSNSCRSATFHRQSGRCELLNDSISPNGPLQYIPNPDSLYFEKLCIPQSELLSNCDDVIHRIPQHHLDSRKSSNEGAAVNAQNQIECIRQCIGAKSKLGFECASASFFFDWQGNNCFLSRFTRLSRPDLYAAERKELVDYMEIPPCFRMPVNTVRQRDVLSTPYPSPSTSSSSSFSSKEKEESIEDTSFTLKNDWSACIGGIRWRPKLNCSIANKKNNNCLESEACSTTNNQAKPIAPSIEVAKRFKAPDVNSLEASLYGEQDYENQKEISFFGPPHENDIKSTKLKSETKPNCDPTKDCCPISEGKEGIKGMVRGCSLGTRRLPNGKAVSCVPDKCH</sequence>
<dbReference type="Proteomes" id="UP000095281">
    <property type="component" value="Unplaced"/>
</dbReference>
<evidence type="ECO:0000256" key="1">
    <source>
        <dbReference type="SAM" id="MobiDB-lite"/>
    </source>
</evidence>
<dbReference type="Gene3D" id="3.50.4.10">
    <property type="entry name" value="Hepatocyte Growth Factor"/>
    <property type="match status" value="1"/>
</dbReference>
<dbReference type="InterPro" id="IPR052774">
    <property type="entry name" value="Celegans_DevNeuronal_Protein"/>
</dbReference>
<evidence type="ECO:0000259" key="2">
    <source>
        <dbReference type="PROSITE" id="PS50948"/>
    </source>
</evidence>
<name>A0A1I8BBQ9_MELHA</name>
<dbReference type="WBParaSite" id="MhA1_Contig179.frz3.gene33">
    <property type="protein sequence ID" value="MhA1_Contig179.frz3.gene33"/>
    <property type="gene ID" value="MhA1_Contig179.frz3.gene33"/>
</dbReference>
<organism evidence="3 4">
    <name type="scientific">Meloidogyne hapla</name>
    <name type="common">Root-knot nematode worm</name>
    <dbReference type="NCBI Taxonomy" id="6305"/>
    <lineage>
        <taxon>Eukaryota</taxon>
        <taxon>Metazoa</taxon>
        <taxon>Ecdysozoa</taxon>
        <taxon>Nematoda</taxon>
        <taxon>Chromadorea</taxon>
        <taxon>Rhabditida</taxon>
        <taxon>Tylenchina</taxon>
        <taxon>Tylenchomorpha</taxon>
        <taxon>Tylenchoidea</taxon>
        <taxon>Meloidogynidae</taxon>
        <taxon>Meloidogyninae</taxon>
        <taxon>Meloidogyne</taxon>
    </lineage>
</organism>
<evidence type="ECO:0000313" key="3">
    <source>
        <dbReference type="Proteomes" id="UP000095281"/>
    </source>
</evidence>
<dbReference type="SMART" id="SM00473">
    <property type="entry name" value="PAN_AP"/>
    <property type="match status" value="2"/>
</dbReference>
<feature type="compositionally biased region" description="Low complexity" evidence="1">
    <location>
        <begin position="383"/>
        <end position="398"/>
    </location>
</feature>
<dbReference type="SUPFAM" id="SSF57414">
    <property type="entry name" value="Hairpin loop containing domain-like"/>
    <property type="match status" value="2"/>
</dbReference>
<dbReference type="Pfam" id="PF00024">
    <property type="entry name" value="PAN_1"/>
    <property type="match status" value="2"/>
</dbReference>
<protein>
    <submittedName>
        <fullName evidence="4">Apple domain-containing protein</fullName>
    </submittedName>
</protein>
<keyword evidence="3" id="KW-1185">Reference proteome</keyword>
<dbReference type="PANTHER" id="PTHR47327">
    <property type="entry name" value="FI18240P1-RELATED"/>
    <property type="match status" value="1"/>
</dbReference>
<feature type="region of interest" description="Disordered" evidence="1">
    <location>
        <begin position="381"/>
        <end position="401"/>
    </location>
</feature>
<proteinExistence type="predicted"/>
<dbReference type="PROSITE" id="PS50948">
    <property type="entry name" value="PAN"/>
    <property type="match status" value="2"/>
</dbReference>
<dbReference type="InterPro" id="IPR003609">
    <property type="entry name" value="Pan_app"/>
</dbReference>
<accession>A0A1I8BBQ9</accession>
<feature type="domain" description="Apple" evidence="2">
    <location>
        <begin position="174"/>
        <end position="267"/>
    </location>
</feature>
<dbReference type="AlphaFoldDB" id="A0A1I8BBQ9"/>
<dbReference type="PANTHER" id="PTHR47327:SF21">
    <property type="entry name" value="APPLE DOMAIN-CONTAINING PROTEIN"/>
    <property type="match status" value="1"/>
</dbReference>
<reference evidence="4" key="1">
    <citation type="submission" date="2016-11" db="UniProtKB">
        <authorList>
            <consortium name="WormBaseParasite"/>
        </authorList>
    </citation>
    <scope>IDENTIFICATION</scope>
</reference>